<sequence>MVRLIRFFKHYNNVYSSMLNKIKVKLLEYGYKAEHDSFYVIFYIGEKLYLIELVKFQIRLFNNEEDYYFDDVESMLKKITELRDKEL</sequence>
<comment type="caution">
    <text evidence="1">The sequence shown here is derived from an EMBL/GenBank/DDBJ whole genome shotgun (WGS) entry which is preliminary data.</text>
</comment>
<protein>
    <recommendedName>
        <fullName evidence="3">DUF3081 domain-containing protein</fullName>
    </recommendedName>
</protein>
<dbReference type="Proteomes" id="UP001175147">
    <property type="component" value="Unassembled WGS sequence"/>
</dbReference>
<evidence type="ECO:0008006" key="3">
    <source>
        <dbReference type="Google" id="ProtNLM"/>
    </source>
</evidence>
<dbReference type="RefSeq" id="WP_304385212.1">
    <property type="nucleotide sequence ID" value="NZ_JAUPBL010000036.1"/>
</dbReference>
<evidence type="ECO:0000313" key="1">
    <source>
        <dbReference type="EMBL" id="MDO7020582.1"/>
    </source>
</evidence>
<name>A0ABT8YZD0_9SPIR</name>
<gene>
    <name evidence="1" type="ORF">Q5M86_07330</name>
</gene>
<dbReference type="EMBL" id="JAUPBM010000082">
    <property type="protein sequence ID" value="MDO7020582.1"/>
    <property type="molecule type" value="Genomic_DNA"/>
</dbReference>
<evidence type="ECO:0000313" key="2">
    <source>
        <dbReference type="Proteomes" id="UP001175147"/>
    </source>
</evidence>
<accession>A0ABT8YZD0</accession>
<proteinExistence type="predicted"/>
<keyword evidence="2" id="KW-1185">Reference proteome</keyword>
<reference evidence="1" key="1">
    <citation type="submission" date="2023-07" db="EMBL/GenBank/DDBJ databases">
        <title>Mucosal microbiota of week-old chicken and adult hens.</title>
        <authorList>
            <person name="Volf J."/>
            <person name="Karasova D."/>
            <person name="Crhanova M."/>
            <person name="Faldynova M."/>
            <person name="Prikrylova H."/>
            <person name="Zeman M."/>
            <person name="Babak V."/>
            <person name="Rajova J."/>
            <person name="Rychlik I."/>
        </authorList>
    </citation>
    <scope>NUCLEOTIDE SEQUENCE</scope>
    <source>
        <strain evidence="1">ET902</strain>
    </source>
</reference>
<organism evidence="1 2">
    <name type="scientific">Brachyspira innocens</name>
    <dbReference type="NCBI Taxonomy" id="13264"/>
    <lineage>
        <taxon>Bacteria</taxon>
        <taxon>Pseudomonadati</taxon>
        <taxon>Spirochaetota</taxon>
        <taxon>Spirochaetia</taxon>
        <taxon>Brachyspirales</taxon>
        <taxon>Brachyspiraceae</taxon>
        <taxon>Brachyspira</taxon>
    </lineage>
</organism>